<feature type="compositionally biased region" description="Acidic residues" evidence="1">
    <location>
        <begin position="58"/>
        <end position="70"/>
    </location>
</feature>
<organism evidence="2 3">
    <name type="scientific">Caulochytrium protostelioides</name>
    <dbReference type="NCBI Taxonomy" id="1555241"/>
    <lineage>
        <taxon>Eukaryota</taxon>
        <taxon>Fungi</taxon>
        <taxon>Fungi incertae sedis</taxon>
        <taxon>Chytridiomycota</taxon>
        <taxon>Chytridiomycota incertae sedis</taxon>
        <taxon>Chytridiomycetes</taxon>
        <taxon>Caulochytriales</taxon>
        <taxon>Caulochytriaceae</taxon>
        <taxon>Caulochytrium</taxon>
    </lineage>
</organism>
<keyword evidence="3" id="KW-1185">Reference proteome</keyword>
<dbReference type="InterPro" id="IPR029063">
    <property type="entry name" value="SAM-dependent_MTases_sf"/>
</dbReference>
<gene>
    <name evidence="2" type="ORF">CXG81DRAFT_27955</name>
</gene>
<name>A0A4P9X229_9FUNG</name>
<evidence type="ECO:0008006" key="4">
    <source>
        <dbReference type="Google" id="ProtNLM"/>
    </source>
</evidence>
<feature type="region of interest" description="Disordered" evidence="1">
    <location>
        <begin position="1"/>
        <end position="70"/>
    </location>
</feature>
<dbReference type="EMBL" id="ML014301">
    <property type="protein sequence ID" value="RKO99275.1"/>
    <property type="molecule type" value="Genomic_DNA"/>
</dbReference>
<dbReference type="Gene3D" id="3.40.50.150">
    <property type="entry name" value="Vaccinia Virus protein VP39"/>
    <property type="match status" value="1"/>
</dbReference>
<evidence type="ECO:0000256" key="1">
    <source>
        <dbReference type="SAM" id="MobiDB-lite"/>
    </source>
</evidence>
<dbReference type="SUPFAM" id="SSF53335">
    <property type="entry name" value="S-adenosyl-L-methionine-dependent methyltransferases"/>
    <property type="match status" value="1"/>
</dbReference>
<feature type="compositionally biased region" description="Basic and acidic residues" evidence="1">
    <location>
        <begin position="28"/>
        <end position="37"/>
    </location>
</feature>
<reference evidence="3" key="1">
    <citation type="journal article" date="2018" name="Nat. Microbiol.">
        <title>Leveraging single-cell genomics to expand the fungal tree of life.</title>
        <authorList>
            <person name="Ahrendt S.R."/>
            <person name="Quandt C.A."/>
            <person name="Ciobanu D."/>
            <person name="Clum A."/>
            <person name="Salamov A."/>
            <person name="Andreopoulos B."/>
            <person name="Cheng J.F."/>
            <person name="Woyke T."/>
            <person name="Pelin A."/>
            <person name="Henrissat B."/>
            <person name="Reynolds N.K."/>
            <person name="Benny G.L."/>
            <person name="Smith M.E."/>
            <person name="James T.Y."/>
            <person name="Grigoriev I.V."/>
        </authorList>
    </citation>
    <scope>NUCLEOTIDE SEQUENCE [LARGE SCALE GENOMIC DNA]</scope>
    <source>
        <strain evidence="3">ATCC 52028</strain>
    </source>
</reference>
<sequence length="343" mass="35916">MSAATASVATLSIQREGRAAAPWPSPPPERDAVRAPPDRPCITPAEPPSTMLDRPLDVDDDDDPPEADGDDAAAATVWCRLVDPPIELREERARGCGGRAWHAGHVTNAHLLFCDAMLRGAAAPVWPRADPRFAAQYPTAAHAAKHLAPAAPLGLGRAPRAIIELGTGTGLCGLLAARLWPDAAVVLTDLPSLLPVAAANVARHRQALDAWAAPAAAAAAPPATVAPRPAVRMAPVAVAPYDWTAPVLPASVSGPFDLVIVSDGVYLEALFTPLAQAIDALPLTPDACVLLVSTKRRAADRHFAKAMSKAFVLRRVVFDPACWQAADQATTVFYAHRKPAASA</sequence>
<dbReference type="PANTHER" id="PTHR14614">
    <property type="entry name" value="HEPATOCELLULAR CARCINOMA-ASSOCIATED ANTIGEN"/>
    <property type="match status" value="1"/>
</dbReference>
<dbReference type="PANTHER" id="PTHR14614:SF132">
    <property type="entry name" value="PROTEIN-LYSINE METHYLTRANSFERASE C42C1.13"/>
    <property type="match status" value="1"/>
</dbReference>
<protein>
    <recommendedName>
        <fullName evidence="4">S-adenosyl-L-methionine-dependent methyltransferase</fullName>
    </recommendedName>
</protein>
<dbReference type="AlphaFoldDB" id="A0A4P9X229"/>
<dbReference type="STRING" id="1555241.A0A4P9X229"/>
<dbReference type="OrthoDB" id="407325at2759"/>
<dbReference type="Pfam" id="PF10294">
    <property type="entry name" value="Methyltransf_16"/>
    <property type="match status" value="2"/>
</dbReference>
<dbReference type="Proteomes" id="UP000274922">
    <property type="component" value="Unassembled WGS sequence"/>
</dbReference>
<dbReference type="InterPro" id="IPR019410">
    <property type="entry name" value="Methyltransf_16"/>
</dbReference>
<accession>A0A4P9X229</accession>
<evidence type="ECO:0000313" key="2">
    <source>
        <dbReference type="EMBL" id="RKO99275.1"/>
    </source>
</evidence>
<proteinExistence type="predicted"/>
<evidence type="ECO:0000313" key="3">
    <source>
        <dbReference type="Proteomes" id="UP000274922"/>
    </source>
</evidence>
<feature type="compositionally biased region" description="Polar residues" evidence="1">
    <location>
        <begin position="1"/>
        <end position="13"/>
    </location>
</feature>